<evidence type="ECO:0000256" key="2">
    <source>
        <dbReference type="SAM" id="SignalP"/>
    </source>
</evidence>
<organism evidence="3 4">
    <name type="scientific">Sutterella wadsworthensis 2_1_59BFAA</name>
    <dbReference type="NCBI Taxonomy" id="742823"/>
    <lineage>
        <taxon>Bacteria</taxon>
        <taxon>Pseudomonadati</taxon>
        <taxon>Pseudomonadota</taxon>
        <taxon>Betaproteobacteria</taxon>
        <taxon>Burkholderiales</taxon>
        <taxon>Sutterellaceae</taxon>
        <taxon>Sutterella</taxon>
    </lineage>
</organism>
<name>K1JHW3_9BURK</name>
<dbReference type="AlphaFoldDB" id="K1JHW3"/>
<gene>
    <name evidence="3" type="ORF">HMPREF9465_01330</name>
</gene>
<evidence type="ECO:0008006" key="5">
    <source>
        <dbReference type="Google" id="ProtNLM"/>
    </source>
</evidence>
<keyword evidence="4" id="KW-1185">Reference proteome</keyword>
<sequence length="129" mass="15370">MLTRRKLIMGAVATALVGLGATPALARDERLLADILYGVSDALVRDYIRDRYEDGRWDGHYWYYGGHRYTPHEYGRYWAEEYHRQPPKKPKKRKKPHPHPRDWDDDDDDDDDRRRPHHRPPPPPPPHWG</sequence>
<keyword evidence="2" id="KW-0732">Signal</keyword>
<evidence type="ECO:0000313" key="4">
    <source>
        <dbReference type="Proteomes" id="UP000005835"/>
    </source>
</evidence>
<feature type="chain" id="PRO_5003849748" description="Tat (Twin-arginine translocation) pathway signal sequence" evidence="2">
    <location>
        <begin position="27"/>
        <end position="129"/>
    </location>
</feature>
<dbReference type="PATRIC" id="fig|742823.3.peg.1313"/>
<comment type="caution">
    <text evidence="3">The sequence shown here is derived from an EMBL/GenBank/DDBJ whole genome shotgun (WGS) entry which is preliminary data.</text>
</comment>
<dbReference type="PROSITE" id="PS51318">
    <property type="entry name" value="TAT"/>
    <property type="match status" value="1"/>
</dbReference>
<reference evidence="3 4" key="1">
    <citation type="submission" date="2012-05" db="EMBL/GenBank/DDBJ databases">
        <title>The Genome Sequence of Sutterella wadsworthensis 2_1_59BFAA.</title>
        <authorList>
            <consortium name="The Broad Institute Genome Sequencing Platform"/>
            <person name="Earl A."/>
            <person name="Ward D."/>
            <person name="Feldgarden M."/>
            <person name="Gevers D."/>
            <person name="Daigneault M."/>
            <person name="Strauss J."/>
            <person name="Allen-Vercoe E."/>
            <person name="Walker B."/>
            <person name="Young S.K."/>
            <person name="Zeng Q."/>
            <person name="Gargeya S."/>
            <person name="Fitzgerald M."/>
            <person name="Haas B."/>
            <person name="Abouelleil A."/>
            <person name="Alvarado L."/>
            <person name="Arachchi H.M."/>
            <person name="Berlin A.M."/>
            <person name="Chapman S.B."/>
            <person name="Goldberg J."/>
            <person name="Griggs A."/>
            <person name="Gujja S."/>
            <person name="Hansen M."/>
            <person name="Howarth C."/>
            <person name="Imamovic A."/>
            <person name="Larimer J."/>
            <person name="McCowen C."/>
            <person name="Montmayeur A."/>
            <person name="Murphy C."/>
            <person name="Neiman D."/>
            <person name="Pearson M."/>
            <person name="Priest M."/>
            <person name="Roberts A."/>
            <person name="Saif S."/>
            <person name="Shea T."/>
            <person name="Sisk P."/>
            <person name="Sykes S."/>
            <person name="Wortman J."/>
            <person name="Nusbaum C."/>
            <person name="Birren B."/>
        </authorList>
    </citation>
    <scope>NUCLEOTIDE SEQUENCE [LARGE SCALE GENOMIC DNA]</scope>
    <source>
        <strain evidence="3 4">2_1_59BFAA</strain>
    </source>
</reference>
<feature type="region of interest" description="Disordered" evidence="1">
    <location>
        <begin position="83"/>
        <end position="129"/>
    </location>
</feature>
<proteinExistence type="predicted"/>
<feature type="compositionally biased region" description="Basic residues" evidence="1">
    <location>
        <begin position="85"/>
        <end position="98"/>
    </location>
</feature>
<accession>K1JHW3</accession>
<dbReference type="HOGENOM" id="CLU_150713_0_0_4"/>
<dbReference type="Proteomes" id="UP000005835">
    <property type="component" value="Unassembled WGS sequence"/>
</dbReference>
<evidence type="ECO:0000313" key="3">
    <source>
        <dbReference type="EMBL" id="EKB31225.1"/>
    </source>
</evidence>
<protein>
    <recommendedName>
        <fullName evidence="5">Tat (Twin-arginine translocation) pathway signal sequence</fullName>
    </recommendedName>
</protein>
<dbReference type="EMBL" id="ADMG01000031">
    <property type="protein sequence ID" value="EKB31225.1"/>
    <property type="molecule type" value="Genomic_DNA"/>
</dbReference>
<evidence type="ECO:0000256" key="1">
    <source>
        <dbReference type="SAM" id="MobiDB-lite"/>
    </source>
</evidence>
<dbReference type="RefSeq" id="WP_005435346.1">
    <property type="nucleotide sequence ID" value="NZ_JH815516.1"/>
</dbReference>
<dbReference type="InterPro" id="IPR006311">
    <property type="entry name" value="TAT_signal"/>
</dbReference>
<feature type="signal peptide" evidence="2">
    <location>
        <begin position="1"/>
        <end position="26"/>
    </location>
</feature>
<dbReference type="OrthoDB" id="9173908at2"/>